<evidence type="ECO:0000313" key="6">
    <source>
        <dbReference type="Proteomes" id="UP001589894"/>
    </source>
</evidence>
<sequence>MEIRDFFDSAYSTPERYWWRQPNIYSLSPEDHAGSLMTQFILRHARHHGPGRALDVGSGEGADAIRLARLGWEVDAVELSGNGVRKIQKFAREAEVQLRIERGDLLTHPFRHGRYDMVICNGVLHYIQDKETACRRLQELTRPGGINAISLWSDYTPVPDCHRVVPTFPDRERGTVYQAYATWSKPLLYFERMRVEQGHHDMPGHLHSFIKMIAQNVYRPPEPRKSS</sequence>
<feature type="domain" description="Methyltransferase" evidence="4">
    <location>
        <begin position="54"/>
        <end position="145"/>
    </location>
</feature>
<organism evidence="5 6">
    <name type="scientific">Plantactinospora siamensis</name>
    <dbReference type="NCBI Taxonomy" id="555372"/>
    <lineage>
        <taxon>Bacteria</taxon>
        <taxon>Bacillati</taxon>
        <taxon>Actinomycetota</taxon>
        <taxon>Actinomycetes</taxon>
        <taxon>Micromonosporales</taxon>
        <taxon>Micromonosporaceae</taxon>
        <taxon>Plantactinospora</taxon>
    </lineage>
</organism>
<keyword evidence="6" id="KW-1185">Reference proteome</keyword>
<evidence type="ECO:0000256" key="1">
    <source>
        <dbReference type="ARBA" id="ARBA00022603"/>
    </source>
</evidence>
<evidence type="ECO:0000313" key="5">
    <source>
        <dbReference type="EMBL" id="MFC0565698.1"/>
    </source>
</evidence>
<dbReference type="PANTHER" id="PTHR43464">
    <property type="entry name" value="METHYLTRANSFERASE"/>
    <property type="match status" value="1"/>
</dbReference>
<gene>
    <name evidence="5" type="ORF">ACFFHU_16355</name>
</gene>
<keyword evidence="1 5" id="KW-0489">Methyltransferase</keyword>
<dbReference type="Pfam" id="PF13649">
    <property type="entry name" value="Methyltransf_25"/>
    <property type="match status" value="1"/>
</dbReference>
<dbReference type="CDD" id="cd02440">
    <property type="entry name" value="AdoMet_MTases"/>
    <property type="match status" value="1"/>
</dbReference>
<keyword evidence="3" id="KW-0949">S-adenosyl-L-methionine</keyword>
<dbReference type="Gene3D" id="3.40.50.150">
    <property type="entry name" value="Vaccinia Virus protein VP39"/>
    <property type="match status" value="1"/>
</dbReference>
<accession>A0ABV6P094</accession>
<dbReference type="EMBL" id="JBHLUE010000011">
    <property type="protein sequence ID" value="MFC0565698.1"/>
    <property type="molecule type" value="Genomic_DNA"/>
</dbReference>
<dbReference type="EC" id="2.1.1.64" evidence="5"/>
<dbReference type="InterPro" id="IPR041698">
    <property type="entry name" value="Methyltransf_25"/>
</dbReference>
<protein>
    <submittedName>
        <fullName evidence="5">Class I SAM-dependent methyltransferase</fullName>
        <ecNumber evidence="5">2.1.1.222</ecNumber>
        <ecNumber evidence="5">2.1.1.64</ecNumber>
    </submittedName>
</protein>
<dbReference type="RefSeq" id="WP_377339714.1">
    <property type="nucleotide sequence ID" value="NZ_JBHLUE010000011.1"/>
</dbReference>
<dbReference type="EC" id="2.1.1.222" evidence="5"/>
<keyword evidence="2 5" id="KW-0808">Transferase</keyword>
<name>A0ABV6P094_9ACTN</name>
<evidence type="ECO:0000256" key="3">
    <source>
        <dbReference type="ARBA" id="ARBA00022691"/>
    </source>
</evidence>
<proteinExistence type="predicted"/>
<dbReference type="GO" id="GO:0061542">
    <property type="term" value="F:3-demethylubiquinol 3-O-methyltransferase activity"/>
    <property type="evidence" value="ECO:0007669"/>
    <property type="project" value="UniProtKB-EC"/>
</dbReference>
<dbReference type="PANTHER" id="PTHR43464:SF19">
    <property type="entry name" value="UBIQUINONE BIOSYNTHESIS O-METHYLTRANSFERASE, MITOCHONDRIAL"/>
    <property type="match status" value="1"/>
</dbReference>
<dbReference type="GO" id="GO:0032259">
    <property type="term" value="P:methylation"/>
    <property type="evidence" value="ECO:0007669"/>
    <property type="project" value="UniProtKB-KW"/>
</dbReference>
<dbReference type="InterPro" id="IPR029063">
    <property type="entry name" value="SAM-dependent_MTases_sf"/>
</dbReference>
<evidence type="ECO:0000259" key="4">
    <source>
        <dbReference type="Pfam" id="PF13649"/>
    </source>
</evidence>
<dbReference type="GO" id="GO:0102208">
    <property type="term" value="F:2-polyprenyl-6-hydroxyphenol methylase activity"/>
    <property type="evidence" value="ECO:0007669"/>
    <property type="project" value="UniProtKB-EC"/>
</dbReference>
<evidence type="ECO:0000256" key="2">
    <source>
        <dbReference type="ARBA" id="ARBA00022679"/>
    </source>
</evidence>
<comment type="caution">
    <text evidence="5">The sequence shown here is derived from an EMBL/GenBank/DDBJ whole genome shotgun (WGS) entry which is preliminary data.</text>
</comment>
<dbReference type="Proteomes" id="UP001589894">
    <property type="component" value="Unassembled WGS sequence"/>
</dbReference>
<dbReference type="SUPFAM" id="SSF53335">
    <property type="entry name" value="S-adenosyl-L-methionine-dependent methyltransferases"/>
    <property type="match status" value="1"/>
</dbReference>
<reference evidence="5 6" key="1">
    <citation type="submission" date="2024-09" db="EMBL/GenBank/DDBJ databases">
        <authorList>
            <person name="Sun Q."/>
            <person name="Mori K."/>
        </authorList>
    </citation>
    <scope>NUCLEOTIDE SEQUENCE [LARGE SCALE GENOMIC DNA]</scope>
    <source>
        <strain evidence="5 6">TBRC 2205</strain>
    </source>
</reference>